<keyword evidence="3" id="KW-0813">Transport</keyword>
<dbReference type="EMBL" id="CP000499">
    <property type="protein sequence ID" value="ABN67118.1"/>
    <property type="molecule type" value="Genomic_DNA"/>
</dbReference>
<evidence type="ECO:0000313" key="9">
    <source>
        <dbReference type="EMBL" id="ABN67118.1"/>
    </source>
</evidence>
<dbReference type="InterPro" id="IPR036259">
    <property type="entry name" value="MFS_trans_sf"/>
</dbReference>
<comment type="similarity">
    <text evidence="2">Belongs to the SLC43A transporter (TC 2.A.1.44) family.</text>
</comment>
<evidence type="ECO:0000256" key="2">
    <source>
        <dbReference type="ARBA" id="ARBA00006595"/>
    </source>
</evidence>
<dbReference type="Gene3D" id="1.20.1250.20">
    <property type="entry name" value="MFS general substrate transporter like domains"/>
    <property type="match status" value="1"/>
</dbReference>
<dbReference type="OrthoDB" id="330047at2759"/>
<gene>
    <name evidence="9" type="ORF">PICST_89600</name>
</gene>
<dbReference type="GeneID" id="4839461"/>
<dbReference type="GO" id="GO:0022857">
    <property type="term" value="F:transmembrane transporter activity"/>
    <property type="evidence" value="ECO:0007669"/>
    <property type="project" value="InterPro"/>
</dbReference>
<evidence type="ECO:0000256" key="3">
    <source>
        <dbReference type="ARBA" id="ARBA00022448"/>
    </source>
</evidence>
<feature type="transmembrane region" description="Helical" evidence="8">
    <location>
        <begin position="493"/>
        <end position="516"/>
    </location>
</feature>
<feature type="transmembrane region" description="Helical" evidence="8">
    <location>
        <begin position="157"/>
        <end position="175"/>
    </location>
</feature>
<keyword evidence="5 8" id="KW-1133">Transmembrane helix</keyword>
<accession>A3LVG6</accession>
<feature type="transmembrane region" description="Helical" evidence="8">
    <location>
        <begin position="377"/>
        <end position="397"/>
    </location>
</feature>
<dbReference type="eggNOG" id="ENOG502QRYG">
    <property type="taxonomic scope" value="Eukaryota"/>
</dbReference>
<evidence type="ECO:0000256" key="7">
    <source>
        <dbReference type="SAM" id="MobiDB-lite"/>
    </source>
</evidence>
<feature type="transmembrane region" description="Helical" evidence="8">
    <location>
        <begin position="221"/>
        <end position="240"/>
    </location>
</feature>
<name>A3LVG6_PICST</name>
<feature type="transmembrane region" description="Helical" evidence="8">
    <location>
        <begin position="449"/>
        <end position="473"/>
    </location>
</feature>
<evidence type="ECO:0000256" key="6">
    <source>
        <dbReference type="ARBA" id="ARBA00023136"/>
    </source>
</evidence>
<organism evidence="9 10">
    <name type="scientific">Scheffersomyces stipitis (strain ATCC 58785 / CBS 6054 / NBRC 10063 / NRRL Y-11545)</name>
    <name type="common">Yeast</name>
    <name type="synonym">Pichia stipitis</name>
    <dbReference type="NCBI Taxonomy" id="322104"/>
    <lineage>
        <taxon>Eukaryota</taxon>
        <taxon>Fungi</taxon>
        <taxon>Dikarya</taxon>
        <taxon>Ascomycota</taxon>
        <taxon>Saccharomycotina</taxon>
        <taxon>Pichiomycetes</taxon>
        <taxon>Debaryomycetaceae</taxon>
        <taxon>Scheffersomyces</taxon>
    </lineage>
</organism>
<evidence type="ECO:0008006" key="11">
    <source>
        <dbReference type="Google" id="ProtNLM"/>
    </source>
</evidence>
<dbReference type="Pfam" id="PF07690">
    <property type="entry name" value="MFS_1"/>
    <property type="match status" value="1"/>
</dbReference>
<dbReference type="InterPro" id="IPR052599">
    <property type="entry name" value="SLC43A_AATransporter"/>
</dbReference>
<dbReference type="Proteomes" id="UP000002258">
    <property type="component" value="Chromosome 5"/>
</dbReference>
<keyword evidence="10" id="KW-1185">Reference proteome</keyword>
<evidence type="ECO:0000256" key="4">
    <source>
        <dbReference type="ARBA" id="ARBA00022692"/>
    </source>
</evidence>
<dbReference type="HOGENOM" id="CLU_014401_1_1_1"/>
<dbReference type="InParanoid" id="A3LVG6"/>
<proteinExistence type="inferred from homology"/>
<keyword evidence="6 8" id="KW-0472">Membrane</keyword>
<evidence type="ECO:0000256" key="1">
    <source>
        <dbReference type="ARBA" id="ARBA00004141"/>
    </source>
</evidence>
<dbReference type="OMA" id="IQMLRLN"/>
<dbReference type="PANTHER" id="PTHR20772">
    <property type="entry name" value="PROTEIN FMP42"/>
    <property type="match status" value="1"/>
</dbReference>
<feature type="transmembrane region" description="Helical" evidence="8">
    <location>
        <begin position="126"/>
        <end position="145"/>
    </location>
</feature>
<sequence length="536" mass="58315">MYSSDVPRNKRLLQCACAIFWCLLSGGPIFGFAALKPVLIKEHVYESVCNATINSSSSSMWIMEAPASISNTVLSSVFTTLKEKEVVAKCTAQDLKLNMMFTVGAVLTNVSALAIGRVLDLYGPRVCGLVGAFFLFLACVVFIFAKALSETFIDPYLFGYASMALGGPFAYISSFQLSNSFPKNSGTILALVTGAFDASSAVFLFYRIAYNSSGGSFGLGSFFKLYLLVPLFITVVEFVVMPADSYKTSPDTELCVDDEIDHHLSPSNSGHSHTENTPLLDSQLEVPPSRRRDSIGDALKQPYADEGEEFLVEHSGGVFGILHGYSAQHQIKTPWFSLMCLFATIQMLRINYFVATIGTQYAYIFHSVPLATKLNKIFDIALPLGGIISVPFIGIFLDNYHTVTVLTGLLSISLVIGVLQLFGNFTLGVIGVLIFVAYRPLFYTTVSDFCAKVFGFETFGTVYGAIICISGVINFGQSLLDKWTHTTFKMNPLPINLILIASTIVIGAATIIYVDIQARVYSEKKRKIATAAAASA</sequence>
<dbReference type="RefSeq" id="XP_001385147.1">
    <property type="nucleotide sequence ID" value="XM_001385110.1"/>
</dbReference>
<evidence type="ECO:0000313" key="10">
    <source>
        <dbReference type="Proteomes" id="UP000002258"/>
    </source>
</evidence>
<evidence type="ECO:0000256" key="5">
    <source>
        <dbReference type="ARBA" id="ARBA00022989"/>
    </source>
</evidence>
<keyword evidence="4 8" id="KW-0812">Transmembrane</keyword>
<feature type="transmembrane region" description="Helical" evidence="8">
    <location>
        <begin position="99"/>
        <end position="119"/>
    </location>
</feature>
<dbReference type="InterPro" id="IPR011701">
    <property type="entry name" value="MFS"/>
</dbReference>
<feature type="transmembrane region" description="Helical" evidence="8">
    <location>
        <begin position="12"/>
        <end position="35"/>
    </location>
</feature>
<feature type="transmembrane region" description="Helical" evidence="8">
    <location>
        <begin position="409"/>
        <end position="437"/>
    </location>
</feature>
<feature type="region of interest" description="Disordered" evidence="7">
    <location>
        <begin position="265"/>
        <end position="291"/>
    </location>
</feature>
<dbReference type="SUPFAM" id="SSF103473">
    <property type="entry name" value="MFS general substrate transporter"/>
    <property type="match status" value="1"/>
</dbReference>
<comment type="subcellular location">
    <subcellularLocation>
        <location evidence="1">Membrane</location>
        <topology evidence="1">Multi-pass membrane protein</topology>
    </subcellularLocation>
</comment>
<protein>
    <recommendedName>
        <fullName evidence="11">Protein FMP42</fullName>
    </recommendedName>
</protein>
<reference evidence="9 10" key="1">
    <citation type="journal article" date="2007" name="Nat. Biotechnol.">
        <title>Genome sequence of the lignocellulose-bioconverting and xylose-fermenting yeast Pichia stipitis.</title>
        <authorList>
            <person name="Jeffries T.W."/>
            <person name="Grigoriev I.V."/>
            <person name="Grimwood J."/>
            <person name="Laplaza J.M."/>
            <person name="Aerts A."/>
            <person name="Salamov A."/>
            <person name="Schmutz J."/>
            <person name="Lindquist E."/>
            <person name="Dehal P."/>
            <person name="Shapiro H."/>
            <person name="Jin Y.S."/>
            <person name="Passoth V."/>
            <person name="Richardson P.M."/>
        </authorList>
    </citation>
    <scope>NUCLEOTIDE SEQUENCE [LARGE SCALE GENOMIC DNA]</scope>
    <source>
        <strain evidence="10">ATCC 58785 / CBS 6054 / NBRC 10063 / NRRL Y-11545</strain>
    </source>
</reference>
<dbReference type="STRING" id="322104.A3LVG6"/>
<dbReference type="AlphaFoldDB" id="A3LVG6"/>
<feature type="compositionally biased region" description="Polar residues" evidence="7">
    <location>
        <begin position="265"/>
        <end position="280"/>
    </location>
</feature>
<evidence type="ECO:0000256" key="8">
    <source>
        <dbReference type="SAM" id="Phobius"/>
    </source>
</evidence>
<feature type="transmembrane region" description="Helical" evidence="8">
    <location>
        <begin position="187"/>
        <end position="209"/>
    </location>
</feature>
<dbReference type="GO" id="GO:0000329">
    <property type="term" value="C:fungal-type vacuole membrane"/>
    <property type="evidence" value="ECO:0007669"/>
    <property type="project" value="TreeGrafter"/>
</dbReference>
<dbReference type="PANTHER" id="PTHR20772:SF2">
    <property type="entry name" value="PROTEIN FMP42"/>
    <property type="match status" value="1"/>
</dbReference>
<dbReference type="KEGG" id="pic:PICST_89600"/>